<proteinExistence type="predicted"/>
<feature type="non-terminal residue" evidence="2">
    <location>
        <position position="1"/>
    </location>
</feature>
<dbReference type="Proteomes" id="UP000018040">
    <property type="component" value="Unassembled WGS sequence"/>
</dbReference>
<reference evidence="3" key="1">
    <citation type="submission" date="2012-02" db="EMBL/GenBank/DDBJ databases">
        <title>Genome sequencing of Giardia lamblia Genotypes A2 and B isolates (DH and GS) and comparative analysis with the genomes of Genotypes A1 and E (WB and Pig).</title>
        <authorList>
            <person name="Adam R."/>
            <person name="Dahlstrom E."/>
            <person name="Martens C."/>
            <person name="Bruno D."/>
            <person name="Barbian K."/>
            <person name="Porcella S.F."/>
            <person name="Nash T."/>
        </authorList>
    </citation>
    <scope>NUCLEOTIDE SEQUENCE</scope>
    <source>
        <strain evidence="3">GS</strain>
    </source>
</reference>
<comment type="caution">
    <text evidence="2">The sequence shown here is derived from an EMBL/GenBank/DDBJ whole genome shotgun (WGS) entry which is preliminary data.</text>
</comment>
<feature type="transmembrane region" description="Helical" evidence="1">
    <location>
        <begin position="12"/>
        <end position="32"/>
    </location>
</feature>
<evidence type="ECO:0000313" key="3">
    <source>
        <dbReference type="Proteomes" id="UP000018040"/>
    </source>
</evidence>
<evidence type="ECO:0000256" key="1">
    <source>
        <dbReference type="SAM" id="Phobius"/>
    </source>
</evidence>
<protein>
    <submittedName>
        <fullName evidence="2">Uncharacterized protein</fullName>
    </submittedName>
</protein>
<evidence type="ECO:0000313" key="2">
    <source>
        <dbReference type="EMBL" id="ESU45696.1"/>
    </source>
</evidence>
<keyword evidence="1" id="KW-1133">Transmembrane helix</keyword>
<dbReference type="VEuPathDB" id="GiardiaDB:QR46_1755"/>
<dbReference type="EMBL" id="AHHH01000002">
    <property type="protein sequence ID" value="ESU45696.1"/>
    <property type="molecule type" value="Genomic_DNA"/>
</dbReference>
<reference evidence="2 3" key="2">
    <citation type="journal article" date="2013" name="Genome Biol. Evol.">
        <title>Genome sequencing of Giardia lamblia genotypes A2 and B isolates (DH and GS) and comparative analysis with the genomes of genotypes A1 and E (WB and Pig).</title>
        <authorList>
            <person name="Adam R.D."/>
            <person name="Dahlstrom E.W."/>
            <person name="Martens C.A."/>
            <person name="Bruno D.P."/>
            <person name="Barbian K.D."/>
            <person name="Ricklefs S.M."/>
            <person name="Hernandez M.M."/>
            <person name="Narla N.P."/>
            <person name="Patel R.B."/>
            <person name="Porcella S.F."/>
            <person name="Nash T.E."/>
        </authorList>
    </citation>
    <scope>NUCLEOTIDE SEQUENCE [LARGE SCALE GENOMIC DNA]</scope>
    <source>
        <strain evidence="2 3">GS</strain>
    </source>
</reference>
<sequence>VPPPRPKPKMNFYSSLVLIFGFSLVLIGRVLGITARTQVKARIEGKRTVLFAPSDRTTTSSLKALRNAYRFAQQISYLTSYSPTQPCLLIRNRVTHSATEIPPFVLDKLNEADDGMTGLVLLELQPRRYASVSLPGASHLARFINTFRALRCLTNWGCSNAAIFYTQTRVIGIGDPDLCEKSS</sequence>
<keyword evidence="1" id="KW-0812">Transmembrane</keyword>
<dbReference type="OrthoDB" id="10252134at2759"/>
<dbReference type="VEuPathDB" id="GiardiaDB:GL50803_0010901"/>
<keyword evidence="1" id="KW-0472">Membrane</keyword>
<name>V6U3Z6_GIAIN</name>
<gene>
    <name evidence="2" type="ORF">GSB_150831</name>
</gene>
<organism evidence="2 3">
    <name type="scientific">Giardia intestinalis</name>
    <name type="common">Giardia lamblia</name>
    <dbReference type="NCBI Taxonomy" id="5741"/>
    <lineage>
        <taxon>Eukaryota</taxon>
        <taxon>Metamonada</taxon>
        <taxon>Diplomonadida</taxon>
        <taxon>Hexamitidae</taxon>
        <taxon>Giardiinae</taxon>
        <taxon>Giardia</taxon>
    </lineage>
</organism>
<accession>V6U3Z6</accession>
<dbReference type="AlphaFoldDB" id="V6U3Z6"/>
<dbReference type="VEuPathDB" id="GiardiaDB:DHA2_151540"/>